<dbReference type="InterPro" id="IPR053284">
    <property type="entry name" value="RGS1-HXK1_interactor"/>
</dbReference>
<name>A0A5J4ZAU5_9ASTE</name>
<dbReference type="OrthoDB" id="1907298at2759"/>
<feature type="region of interest" description="Disordered" evidence="2">
    <location>
        <begin position="38"/>
        <end position="89"/>
    </location>
</feature>
<sequence>MGQRDGLLACDCGDPTPPWTSVSVGFRPSLRNKRDLHLIDDEGTVGGSLEEKPLRFSEPKLPHESLKMATVAESSEEKPNISSRSRSPSPGEYYLYQKSKTLEETTPWIDYAVQQAQFVQKTIEETVDSAIAVTRSRLDRIRLTSSAHLHQTIDSLQFVKSEYGVYEDVVFGKIKEGILYASSHPVTTCGAAIGLGFIVLKRPRRFLYYNSLRLFVSEESMLSRADAKVKELRQSIDLLKSESENLEKRALQAEEEMKRGRTKLRQAGSQIQGVIRSAYKIERQAGGLKDILGELPRREASRFRSQVSKLASEAKRERNALTKEVSKISNYGISV</sequence>
<evidence type="ECO:0000256" key="1">
    <source>
        <dbReference type="SAM" id="Coils"/>
    </source>
</evidence>
<reference evidence="3 4" key="1">
    <citation type="submission" date="2019-09" db="EMBL/GenBank/DDBJ databases">
        <title>A chromosome-level genome assembly of the Chinese tupelo Nyssa sinensis.</title>
        <authorList>
            <person name="Yang X."/>
            <person name="Kang M."/>
            <person name="Yang Y."/>
            <person name="Xiong H."/>
            <person name="Wang M."/>
            <person name="Zhang Z."/>
            <person name="Wang Z."/>
            <person name="Wu H."/>
            <person name="Ma T."/>
            <person name="Liu J."/>
            <person name="Xi Z."/>
        </authorList>
    </citation>
    <scope>NUCLEOTIDE SEQUENCE [LARGE SCALE GENOMIC DNA]</scope>
    <source>
        <strain evidence="3">J267</strain>
        <tissue evidence="3">Leaf</tissue>
    </source>
</reference>
<gene>
    <name evidence="3" type="ORF">F0562_019082</name>
</gene>
<accession>A0A5J4ZAU5</accession>
<evidence type="ECO:0000313" key="4">
    <source>
        <dbReference type="Proteomes" id="UP000325577"/>
    </source>
</evidence>
<evidence type="ECO:0000256" key="2">
    <source>
        <dbReference type="SAM" id="MobiDB-lite"/>
    </source>
</evidence>
<dbReference type="EMBL" id="CM018052">
    <property type="protein sequence ID" value="KAA8515903.1"/>
    <property type="molecule type" value="Genomic_DNA"/>
</dbReference>
<organism evidence="3 4">
    <name type="scientific">Nyssa sinensis</name>
    <dbReference type="NCBI Taxonomy" id="561372"/>
    <lineage>
        <taxon>Eukaryota</taxon>
        <taxon>Viridiplantae</taxon>
        <taxon>Streptophyta</taxon>
        <taxon>Embryophyta</taxon>
        <taxon>Tracheophyta</taxon>
        <taxon>Spermatophyta</taxon>
        <taxon>Magnoliopsida</taxon>
        <taxon>eudicotyledons</taxon>
        <taxon>Gunneridae</taxon>
        <taxon>Pentapetalae</taxon>
        <taxon>asterids</taxon>
        <taxon>Cornales</taxon>
        <taxon>Nyssaceae</taxon>
        <taxon>Nyssa</taxon>
    </lineage>
</organism>
<feature type="compositionally biased region" description="Basic and acidic residues" evidence="2">
    <location>
        <begin position="49"/>
        <end position="66"/>
    </location>
</feature>
<dbReference type="AlphaFoldDB" id="A0A5J4ZAU5"/>
<dbReference type="Proteomes" id="UP000325577">
    <property type="component" value="Linkage Group LG9"/>
</dbReference>
<keyword evidence="1" id="KW-0175">Coiled coil</keyword>
<proteinExistence type="predicted"/>
<dbReference type="PANTHER" id="PTHR34554">
    <property type="entry name" value="RGS1-HXK1-INTERACTING PROTEIN 1"/>
    <property type="match status" value="1"/>
</dbReference>
<dbReference type="PANTHER" id="PTHR34554:SF1">
    <property type="entry name" value="ALANINE-TRNA LIGASE"/>
    <property type="match status" value="1"/>
</dbReference>
<evidence type="ECO:0000313" key="3">
    <source>
        <dbReference type="EMBL" id="KAA8515903.1"/>
    </source>
</evidence>
<feature type="coiled-coil region" evidence="1">
    <location>
        <begin position="222"/>
        <end position="263"/>
    </location>
</feature>
<keyword evidence="4" id="KW-1185">Reference proteome</keyword>
<protein>
    <submittedName>
        <fullName evidence="3">Uncharacterized protein</fullName>
    </submittedName>
</protein>